<dbReference type="InterPro" id="IPR011993">
    <property type="entry name" value="PH-like_dom_sf"/>
</dbReference>
<dbReference type="InterPro" id="IPR035899">
    <property type="entry name" value="DBL_dom_sf"/>
</dbReference>
<feature type="region of interest" description="Disordered" evidence="4">
    <location>
        <begin position="1186"/>
        <end position="1206"/>
    </location>
</feature>
<dbReference type="Pfam" id="PF15405">
    <property type="entry name" value="PH_5"/>
    <property type="match status" value="1"/>
</dbReference>
<dbReference type="SUPFAM" id="SSF50978">
    <property type="entry name" value="WD40 repeat-like"/>
    <property type="match status" value="1"/>
</dbReference>
<feature type="region of interest" description="Disordered" evidence="4">
    <location>
        <begin position="2007"/>
        <end position="2034"/>
    </location>
</feature>
<dbReference type="PANTHER" id="PTHR46572:SF2">
    <property type="entry name" value="RHO1 GDP-GTP EXCHANGE PROTEIN 1-RELATED"/>
    <property type="match status" value="1"/>
</dbReference>
<dbReference type="InterPro" id="IPR000219">
    <property type="entry name" value="DH_dom"/>
</dbReference>
<dbReference type="Proteomes" id="UP000193920">
    <property type="component" value="Unassembled WGS sequence"/>
</dbReference>
<dbReference type="InterPro" id="IPR036390">
    <property type="entry name" value="WH_DNA-bd_sf"/>
</dbReference>
<dbReference type="Pfam" id="PF00780">
    <property type="entry name" value="CNH"/>
    <property type="match status" value="1"/>
</dbReference>
<gene>
    <name evidence="8" type="ORF">LY90DRAFT_664375</name>
</gene>
<dbReference type="SUPFAM" id="SSF48065">
    <property type="entry name" value="DBL homology domain (DH-domain)"/>
    <property type="match status" value="1"/>
</dbReference>
<feature type="compositionally biased region" description="Low complexity" evidence="4">
    <location>
        <begin position="1409"/>
        <end position="1425"/>
    </location>
</feature>
<dbReference type="PROSITE" id="PS50003">
    <property type="entry name" value="PH_DOMAIN"/>
    <property type="match status" value="1"/>
</dbReference>
<evidence type="ECO:0000259" key="5">
    <source>
        <dbReference type="PROSITE" id="PS50003"/>
    </source>
</evidence>
<accession>A0A1Y2FB64</accession>
<dbReference type="STRING" id="1754190.A0A1Y2FB64"/>
<feature type="compositionally biased region" description="Acidic residues" evidence="4">
    <location>
        <begin position="2184"/>
        <end position="2194"/>
    </location>
</feature>
<protein>
    <recommendedName>
        <fullName evidence="10">CNH-domain-containing protein</fullName>
    </recommendedName>
</protein>
<evidence type="ECO:0000259" key="6">
    <source>
        <dbReference type="PROSITE" id="PS50010"/>
    </source>
</evidence>
<dbReference type="InterPro" id="IPR052233">
    <property type="entry name" value="Rho-type_GEFs"/>
</dbReference>
<sequence length="2355" mass="267458">MENEQINFSFSEIQHSRPRKTSISSYTSYTSYTSNYFPKGSYYESSIKSKNTYNRNDNGSIDNIKQGLVSRRNSSEPQLSNIKNHITVIIPNVYPALLSNVATAFMKYVPVATYIKDSIKYTNCFRGSDAVETLKLIIRTSDRNLALLLGRALGNQNFFHDVTYNHFLRDHPNELYQFSNAITDLSIPAAINESLYNVKEEPLSENENSIQKKKEKVIEHAKKSKLIQYLMNNMCYSISCPRRLEQQNLLNHVARTTALAEKIMNKGNNDNSENQYWSTVMPKEIVESVSDTEKKRQEVIFELIKTEKEYIEDLELIQKLYVQKLRYSNILEEENRESFINRAFINISQIYSINNNLYQLLHTRQQQEPVVSRIGDIFLACIKDFECYIEYGYKQIYGKYVVETEKLKNPTFKYFLRECERYPKSRKLPIESFLARPTTRIGRYPLLIEAILKRTPENNPDYRDLNEVIRILKNILNQINEKAGKAQNNLKLNQLNYQLIFNSGEWYDLKLLAPERKLIREGSFNIKISGYETELYVFLFDHMLVLSKRKKNGLYKVYRAPIPLETLIINDKMINGRRSSSIFISKTNSDRNSISSLKSNSSANLNPQYQEANKFPLTIMQLGRSGEMYILYATSFSDRKAWKDAIEKQKAIVQEKMRIYNIVSMGSISSFTVSNRAICALPYNDRLVIGSDNGIYIGPADGNGDFEKILNLPKINQIDIFPDFEFFVVLSDKSVYVYSTALFNKNDSSSTVVENEKKLCSNITFFKVGLCLGRYLICCVKSSTTASTIRTFEYSHSSSQNRRLMKLLKTNSSKDRLRLYKEFYIQDECNSIYFLRSKICISGSKTFQVINLENLLTQDLLDFSDPSFEFMKRKDIITKPISIFRVMNDLYLLCFSNFALFIDRLGRRARTNKIIYWLGMPTVFTIQEQFLFAFEPEFVEIRSLETCEIVQIIPCHKLKNLNISSLHCVMESNSPYQIIFRLVSHNVSYSNQFVTNSKSPSLRSVSSYQSLTNYTTNKNSKNDDSNSIIISSNASIKSNLSNLGAPIHYCKESSQIISSSSVIADSYSRKIENTHSPLMYESHISMKSKPNSSPLINNIESNDSPRFIQFETPNVNTELENLINTQNETITFTANKEILVSPSELEKELKKDIEASLHSILTTPNMNLSVELLPETASEQNDYLKESINDDGNNIKEKGDNLDENDDLYFSRSYSNRLSNYSSTYSSTSSSSNSSFSSSNFNKNENEIEISNKEISLEKEENKLADEMENHLLIDNIKVSTLQPIKSNYSNNNFNINIKSNNPSLNEITFNNKSATPTPISVSSIKYKEEYNISLEQDINTPTINSSTSISRNDSIGTDKGMRTPTMNPSTTISRNSSIGTDKGMRTPTINPSSSISRNNSIGTDKGMRTPTINPSSSISRNNSIGTDVGIRTPTMSPLISISRNSSTGTNKKIHVIPKDSSLNITNLSLMKELPKIPSTAKSSNVHSMKEKTEKPVISTNSQQHKESKAEKIKNVFFSHKRRFSKSLNKKLSLLQLTKKEGSPIMETKKDIIVNPQKEVKQAINIDSLDIKSIYPQKEINQTSTNIKSINLQKEIKQDNVVTSPNIRELKPQKEVYQANNIPSLGIRSPSLNVRSPSLNVRSPSLNIGSPSLNIGSPSLNIGSPSLNNRQSTAMNALNSLLNESSDILSDTDIDTESLYSGYKSSALTEESSDISIVESALSDDQPLLELQQQFQKPNKHEQHEQLQQNYNQGYQKENPQQTYSDYKNHRKSSAILRYSISSLSSIDSDEDNNLSSEIVDITLNSTSFQTGLFNTASLKQNIMSEKQITNYSLTKGNAGLEFNDYPNNYISNGDKVQPFINETTSTVLFKKLDTKMDEYYQNQPNNQKPNFNINSLHDQQPTTPYIQVESPKSVKAELENSVSISTTITEINDDNKDNKYTKNEIHLKQQDHEQSNKSKSSQTSQIKQCDNTSNNNNSFEPISLSIDSNKLSLSLSSLNLAIKNSSTKREKSNSLSSEVQDNNESKISFSDSHQNHNELVLKTKPQPVIIPESSKQTSLALPVLPEISLSPVSSISLISQFEDIVKDPYLFELENPKDSILNSSSISTITNSIIHQEKNEIKKESSLTLKIEKKEQIIKNKGKEKNKEEESKEEEKEEEEEEKEKEKEKERRKYDFESNENINESESENESDNESTSSYVIPNLPDIPLPPTINTNINTNAVTQRYNLPDVVPTRPTSVSPLSPLSPTLQSLKETSPLNVYSFLDNSVYPTSFEKSPKLTNSSPKYTSSSPKFSNGSLKFSNGSPKLTSTSTSHLYKSQSMNSLSVSSKNRKSSFSSIQKFENSPTLSFKYQNF</sequence>
<dbReference type="OrthoDB" id="2272012at2759"/>
<dbReference type="SUPFAM" id="SSF50729">
    <property type="entry name" value="PH domain-like"/>
    <property type="match status" value="1"/>
</dbReference>
<evidence type="ECO:0000313" key="9">
    <source>
        <dbReference type="Proteomes" id="UP000193920"/>
    </source>
</evidence>
<dbReference type="Gene3D" id="1.20.900.10">
    <property type="entry name" value="Dbl homology (DH) domain"/>
    <property type="match status" value="1"/>
</dbReference>
<evidence type="ECO:0008006" key="10">
    <source>
        <dbReference type="Google" id="ProtNLM"/>
    </source>
</evidence>
<dbReference type="SUPFAM" id="SSF46785">
    <property type="entry name" value="Winged helix' DNA-binding domain"/>
    <property type="match status" value="1"/>
</dbReference>
<dbReference type="SMART" id="SM00049">
    <property type="entry name" value="DEP"/>
    <property type="match status" value="1"/>
</dbReference>
<dbReference type="PANTHER" id="PTHR46572">
    <property type="entry name" value="RHO1 GDP-GTP EXCHANGE PROTEIN 1-RELATED"/>
    <property type="match status" value="1"/>
</dbReference>
<dbReference type="InterPro" id="IPR000591">
    <property type="entry name" value="DEP_dom"/>
</dbReference>
<dbReference type="InterPro" id="IPR036388">
    <property type="entry name" value="WH-like_DNA-bd_sf"/>
</dbReference>
<feature type="compositionally biased region" description="Low complexity" evidence="4">
    <location>
        <begin position="1344"/>
        <end position="1356"/>
    </location>
</feature>
<keyword evidence="3" id="KW-0175">Coiled coil</keyword>
<dbReference type="Pfam" id="PF00610">
    <property type="entry name" value="DEP"/>
    <property type="match status" value="1"/>
</dbReference>
<dbReference type="PROSITE" id="PS50219">
    <property type="entry name" value="CNH"/>
    <property type="match status" value="1"/>
</dbReference>
<dbReference type="GO" id="GO:0005085">
    <property type="term" value="F:guanyl-nucleotide exchange factor activity"/>
    <property type="evidence" value="ECO:0007669"/>
    <property type="project" value="UniProtKB-KW"/>
</dbReference>
<feature type="compositionally biased region" description="Low complexity" evidence="4">
    <location>
        <begin position="1386"/>
        <end position="1402"/>
    </location>
</feature>
<feature type="region of interest" description="Disordered" evidence="4">
    <location>
        <begin position="2141"/>
        <end position="2213"/>
    </location>
</feature>
<dbReference type="Gene3D" id="1.10.10.10">
    <property type="entry name" value="Winged helix-like DNA-binding domain superfamily/Winged helix DNA-binding domain"/>
    <property type="match status" value="1"/>
</dbReference>
<feature type="compositionally biased region" description="Polar residues" evidence="4">
    <location>
        <begin position="1434"/>
        <end position="1451"/>
    </location>
</feature>
<feature type="coiled-coil region" evidence="3">
    <location>
        <begin position="1243"/>
        <end position="1270"/>
    </location>
</feature>
<dbReference type="SMART" id="SM00233">
    <property type="entry name" value="PH"/>
    <property type="match status" value="1"/>
</dbReference>
<evidence type="ECO:0000259" key="7">
    <source>
        <dbReference type="PROSITE" id="PS50219"/>
    </source>
</evidence>
<feature type="domain" description="DH" evidence="6">
    <location>
        <begin position="295"/>
        <end position="482"/>
    </location>
</feature>
<feature type="compositionally biased region" description="Basic and acidic residues" evidence="4">
    <location>
        <begin position="1948"/>
        <end position="1957"/>
    </location>
</feature>
<feature type="compositionally biased region" description="Polar residues" evidence="4">
    <location>
        <begin position="2014"/>
        <end position="2033"/>
    </location>
</feature>
<dbReference type="InterPro" id="IPR001849">
    <property type="entry name" value="PH_domain"/>
</dbReference>
<dbReference type="Pfam" id="PF00621">
    <property type="entry name" value="RhoGEF"/>
    <property type="match status" value="1"/>
</dbReference>
<dbReference type="CDD" id="cd00160">
    <property type="entry name" value="RhoGEF"/>
    <property type="match status" value="1"/>
</dbReference>
<feature type="compositionally biased region" description="Polar residues" evidence="4">
    <location>
        <begin position="2274"/>
        <end position="2323"/>
    </location>
</feature>
<evidence type="ECO:0000256" key="4">
    <source>
        <dbReference type="SAM" id="MobiDB-lite"/>
    </source>
</evidence>
<dbReference type="InterPro" id="IPR036322">
    <property type="entry name" value="WD40_repeat_dom_sf"/>
</dbReference>
<keyword evidence="1" id="KW-0597">Phosphoprotein</keyword>
<proteinExistence type="predicted"/>
<feature type="compositionally biased region" description="Basic and acidic residues" evidence="4">
    <location>
        <begin position="2141"/>
        <end position="2155"/>
    </location>
</feature>
<dbReference type="GO" id="GO:0035556">
    <property type="term" value="P:intracellular signal transduction"/>
    <property type="evidence" value="ECO:0007669"/>
    <property type="project" value="InterPro"/>
</dbReference>
<feature type="region of interest" description="Disordered" evidence="4">
    <location>
        <begin position="1221"/>
        <end position="1242"/>
    </location>
</feature>
<dbReference type="EMBL" id="MCOG01000011">
    <property type="protein sequence ID" value="ORY81158.1"/>
    <property type="molecule type" value="Genomic_DNA"/>
</dbReference>
<dbReference type="SMART" id="SM00325">
    <property type="entry name" value="RhoGEF"/>
    <property type="match status" value="1"/>
</dbReference>
<feature type="compositionally biased region" description="Low complexity" evidence="4">
    <location>
        <begin position="2195"/>
        <end position="2205"/>
    </location>
</feature>
<feature type="region of interest" description="Disordered" evidence="4">
    <location>
        <begin position="1948"/>
        <end position="1977"/>
    </location>
</feature>
<feature type="region of interest" description="Disordered" evidence="4">
    <location>
        <begin position="1476"/>
        <end position="1510"/>
    </location>
</feature>
<feature type="region of interest" description="Disordered" evidence="4">
    <location>
        <begin position="2274"/>
        <end position="2324"/>
    </location>
</feature>
<evidence type="ECO:0000256" key="3">
    <source>
        <dbReference type="SAM" id="Coils"/>
    </source>
</evidence>
<feature type="compositionally biased region" description="Low complexity" evidence="4">
    <location>
        <begin position="1958"/>
        <end position="1969"/>
    </location>
</feature>
<feature type="compositionally biased region" description="Basic and acidic residues" evidence="4">
    <location>
        <begin position="1186"/>
        <end position="1201"/>
    </location>
</feature>
<feature type="compositionally biased region" description="Polar residues" evidence="4">
    <location>
        <begin position="1365"/>
        <end position="1380"/>
    </location>
</feature>
<evidence type="ECO:0000256" key="2">
    <source>
        <dbReference type="ARBA" id="ARBA00022658"/>
    </source>
</evidence>
<evidence type="ECO:0000256" key="1">
    <source>
        <dbReference type="ARBA" id="ARBA00022553"/>
    </source>
</evidence>
<reference evidence="8 9" key="1">
    <citation type="submission" date="2016-08" db="EMBL/GenBank/DDBJ databases">
        <title>A Parts List for Fungal Cellulosomes Revealed by Comparative Genomics.</title>
        <authorList>
            <consortium name="DOE Joint Genome Institute"/>
            <person name="Haitjema C.H."/>
            <person name="Gilmore S.P."/>
            <person name="Henske J.K."/>
            <person name="Solomon K.V."/>
            <person name="De Groot R."/>
            <person name="Kuo A."/>
            <person name="Mondo S.J."/>
            <person name="Salamov A.A."/>
            <person name="Labutti K."/>
            <person name="Zhao Z."/>
            <person name="Chiniquy J."/>
            <person name="Barry K."/>
            <person name="Brewer H.M."/>
            <person name="Purvine S.O."/>
            <person name="Wright A.T."/>
            <person name="Boxma B."/>
            <person name="Van Alen T."/>
            <person name="Hackstein J.H."/>
            <person name="Baker S.E."/>
            <person name="Grigoriev I.V."/>
            <person name="O'Malley M.A."/>
        </authorList>
    </citation>
    <scope>NUCLEOTIDE SEQUENCE [LARGE SCALE GENOMIC DNA]</scope>
    <source>
        <strain evidence="8 9">G1</strain>
    </source>
</reference>
<dbReference type="InterPro" id="IPR001180">
    <property type="entry name" value="CNH_dom"/>
</dbReference>
<name>A0A1Y2FB64_9FUNG</name>
<dbReference type="InterPro" id="IPR041675">
    <property type="entry name" value="PH_5"/>
</dbReference>
<dbReference type="PROSITE" id="PS50010">
    <property type="entry name" value="DH_2"/>
    <property type="match status" value="1"/>
</dbReference>
<keyword evidence="9" id="KW-1185">Reference proteome</keyword>
<dbReference type="Gene3D" id="2.30.29.30">
    <property type="entry name" value="Pleckstrin-homology domain (PH domain)/Phosphotyrosine-binding domain (PTB)"/>
    <property type="match status" value="1"/>
</dbReference>
<feature type="coiled-coil region" evidence="3">
    <location>
        <begin position="462"/>
        <end position="489"/>
    </location>
</feature>
<feature type="domain" description="CNH" evidence="7">
    <location>
        <begin position="674"/>
        <end position="968"/>
    </location>
</feature>
<feature type="compositionally biased region" description="Basic and acidic residues" evidence="4">
    <location>
        <begin position="2165"/>
        <end position="2177"/>
    </location>
</feature>
<keyword evidence="2" id="KW-0344">Guanine-nucleotide releasing factor</keyword>
<evidence type="ECO:0000313" key="8">
    <source>
        <dbReference type="EMBL" id="ORY81158.1"/>
    </source>
</evidence>
<comment type="caution">
    <text evidence="8">The sequence shown here is derived from an EMBL/GenBank/DDBJ whole genome shotgun (WGS) entry which is preliminary data.</text>
</comment>
<organism evidence="8 9">
    <name type="scientific">Neocallimastix californiae</name>
    <dbReference type="NCBI Taxonomy" id="1754190"/>
    <lineage>
        <taxon>Eukaryota</taxon>
        <taxon>Fungi</taxon>
        <taxon>Fungi incertae sedis</taxon>
        <taxon>Chytridiomycota</taxon>
        <taxon>Chytridiomycota incertae sedis</taxon>
        <taxon>Neocallimastigomycetes</taxon>
        <taxon>Neocallimastigales</taxon>
        <taxon>Neocallimastigaceae</taxon>
        <taxon>Neocallimastix</taxon>
    </lineage>
</organism>
<dbReference type="SMART" id="SM00036">
    <property type="entry name" value="CNH"/>
    <property type="match status" value="1"/>
</dbReference>
<feature type="domain" description="PH" evidence="5">
    <location>
        <begin position="517"/>
        <end position="651"/>
    </location>
</feature>
<feature type="region of interest" description="Disordered" evidence="4">
    <location>
        <begin position="1344"/>
        <end position="1454"/>
    </location>
</feature>